<keyword evidence="2" id="KW-1185">Reference proteome</keyword>
<organism evidence="1 2">
    <name type="scientific">Stenotrophobium rhamnosiphilum</name>
    <dbReference type="NCBI Taxonomy" id="2029166"/>
    <lineage>
        <taxon>Bacteria</taxon>
        <taxon>Pseudomonadati</taxon>
        <taxon>Pseudomonadota</taxon>
        <taxon>Gammaproteobacteria</taxon>
        <taxon>Nevskiales</taxon>
        <taxon>Nevskiaceae</taxon>
        <taxon>Stenotrophobium</taxon>
    </lineage>
</organism>
<dbReference type="AlphaFoldDB" id="A0A2T5MF79"/>
<accession>A0A2T5MF79</accession>
<gene>
    <name evidence="1" type="ORF">CJD38_12720</name>
</gene>
<dbReference type="Proteomes" id="UP000244248">
    <property type="component" value="Unassembled WGS sequence"/>
</dbReference>
<evidence type="ECO:0000313" key="2">
    <source>
        <dbReference type="Proteomes" id="UP000244248"/>
    </source>
</evidence>
<comment type="caution">
    <text evidence="1">The sequence shown here is derived from an EMBL/GenBank/DDBJ whole genome shotgun (WGS) entry which is preliminary data.</text>
</comment>
<protein>
    <submittedName>
        <fullName evidence="1">DUF1289 domain-containing protein</fullName>
    </submittedName>
</protein>
<dbReference type="EMBL" id="QANS01000004">
    <property type="protein sequence ID" value="PTU31199.1"/>
    <property type="molecule type" value="Genomic_DNA"/>
</dbReference>
<dbReference type="PANTHER" id="PTHR35175">
    <property type="entry name" value="DUF1289 DOMAIN-CONTAINING PROTEIN"/>
    <property type="match status" value="1"/>
</dbReference>
<evidence type="ECO:0000313" key="1">
    <source>
        <dbReference type="EMBL" id="PTU31199.1"/>
    </source>
</evidence>
<dbReference type="PANTHER" id="PTHR35175:SF2">
    <property type="entry name" value="DUF1289 DOMAIN-CONTAINING PROTEIN"/>
    <property type="match status" value="1"/>
</dbReference>
<proteinExistence type="predicted"/>
<dbReference type="InterPro" id="IPR010710">
    <property type="entry name" value="DUF1289"/>
</dbReference>
<dbReference type="Pfam" id="PF06945">
    <property type="entry name" value="DUF1289"/>
    <property type="match status" value="1"/>
</dbReference>
<name>A0A2T5MF79_9GAMM</name>
<sequence length="61" mass="6519">MASPCINICELDTANICVGCGRSLNEIGEWSVVDGSRKQAICDAAAQRLKMMEAHGKHSAQ</sequence>
<dbReference type="OrthoDB" id="8911262at2"/>
<reference evidence="1 2" key="1">
    <citation type="submission" date="2018-04" db="EMBL/GenBank/DDBJ databases">
        <title>Novel species isolated from glacier.</title>
        <authorList>
            <person name="Liu Q."/>
            <person name="Xin Y.-H."/>
        </authorList>
    </citation>
    <scope>NUCLEOTIDE SEQUENCE [LARGE SCALE GENOMIC DNA]</scope>
    <source>
        <strain evidence="1 2">GT1R17</strain>
    </source>
</reference>